<gene>
    <name evidence="8" type="primary">hisD</name>
    <name evidence="8" type="ORF">D6D85_08575</name>
    <name evidence="9" type="ORF">EF810_04395</name>
</gene>
<keyword evidence="10" id="KW-1185">Reference proteome</keyword>
<protein>
    <recommendedName>
        <fullName evidence="5">Histidinol dehydrogenase</fullName>
        <shortName evidence="5">HDH</shortName>
        <ecNumber evidence="5">1.1.1.23</ecNumber>
    </recommendedName>
</protein>
<name>A0A429GK56_9CREN</name>
<dbReference type="UniPathway" id="UPA00031">
    <property type="reaction ID" value="UER00014"/>
</dbReference>
<evidence type="ECO:0000313" key="10">
    <source>
        <dbReference type="Proteomes" id="UP000277582"/>
    </source>
</evidence>
<evidence type="ECO:0000313" key="8">
    <source>
        <dbReference type="EMBL" id="RSN74187.1"/>
    </source>
</evidence>
<dbReference type="Proteomes" id="UP000277582">
    <property type="component" value="Unassembled WGS sequence"/>
</dbReference>
<dbReference type="GO" id="GO:0005737">
    <property type="term" value="C:cytoplasm"/>
    <property type="evidence" value="ECO:0007669"/>
    <property type="project" value="TreeGrafter"/>
</dbReference>
<evidence type="ECO:0000256" key="6">
    <source>
        <dbReference type="PIRSR" id="PIRSR000099-4"/>
    </source>
</evidence>
<comment type="catalytic activity">
    <reaction evidence="5">
        <text>L-histidinol + 2 NAD(+) + H2O = L-histidine + 2 NADH + 3 H(+)</text>
        <dbReference type="Rhea" id="RHEA:20641"/>
        <dbReference type="ChEBI" id="CHEBI:15377"/>
        <dbReference type="ChEBI" id="CHEBI:15378"/>
        <dbReference type="ChEBI" id="CHEBI:57540"/>
        <dbReference type="ChEBI" id="CHEBI:57595"/>
        <dbReference type="ChEBI" id="CHEBI:57699"/>
        <dbReference type="ChEBI" id="CHEBI:57945"/>
        <dbReference type="EC" id="1.1.1.23"/>
    </reaction>
</comment>
<feature type="binding site" evidence="6">
    <location>
        <position position="268"/>
    </location>
    <ligand>
        <name>Zn(2+)</name>
        <dbReference type="ChEBI" id="CHEBI:29105"/>
    </ligand>
</feature>
<dbReference type="AlphaFoldDB" id="A0A429GK56"/>
<keyword evidence="5" id="KW-0520">NAD</keyword>
<dbReference type="RefSeq" id="WP_125671582.1">
    <property type="nucleotide sequence ID" value="NZ_RCOS01000099.1"/>
</dbReference>
<dbReference type="InterPro" id="IPR022695">
    <property type="entry name" value="Histidinol_DH_monofunct"/>
</dbReference>
<evidence type="ECO:0000313" key="11">
    <source>
        <dbReference type="Proteomes" id="UP000316217"/>
    </source>
</evidence>
<dbReference type="GO" id="GO:0000105">
    <property type="term" value="P:L-histidine biosynthetic process"/>
    <property type="evidence" value="ECO:0007669"/>
    <property type="project" value="UniProtKB-UniRule"/>
</dbReference>
<evidence type="ECO:0000313" key="9">
    <source>
        <dbReference type="EMBL" id="RZN61767.1"/>
    </source>
</evidence>
<comment type="pathway">
    <text evidence="5">Amino-acid biosynthesis; L-histidine biosynthesis; L-histidine from 5-phospho-alpha-D-ribose 1-diphosphate: step 9/9.</text>
</comment>
<evidence type="ECO:0000256" key="2">
    <source>
        <dbReference type="ARBA" id="ARBA00022723"/>
    </source>
</evidence>
<organism evidence="8 10">
    <name type="scientific">Candidatus Methanodesulfokora washburnensis</name>
    <dbReference type="NCBI Taxonomy" id="2478471"/>
    <lineage>
        <taxon>Archaea</taxon>
        <taxon>Thermoproteota</taxon>
        <taxon>Candidatus Korarchaeia</taxon>
        <taxon>Candidatus Korarchaeia incertae sedis</taxon>
        <taxon>Candidatus Methanodesulfokora</taxon>
    </lineage>
</organism>
<dbReference type="Gene3D" id="3.40.50.1980">
    <property type="entry name" value="Nitrogenase molybdenum iron protein domain"/>
    <property type="match status" value="2"/>
</dbReference>
<dbReference type="FunFam" id="3.40.50.1980:FF:000001">
    <property type="entry name" value="Histidinol dehydrogenase"/>
    <property type="match status" value="1"/>
</dbReference>
<dbReference type="Pfam" id="PF00815">
    <property type="entry name" value="Histidinol_dh"/>
    <property type="match status" value="1"/>
</dbReference>
<dbReference type="CDD" id="cd06572">
    <property type="entry name" value="Histidinol_dh"/>
    <property type="match status" value="1"/>
</dbReference>
<dbReference type="Proteomes" id="UP000316217">
    <property type="component" value="Unassembled WGS sequence"/>
</dbReference>
<keyword evidence="3 6" id="KW-0862">Zinc</keyword>
<sequence length="428" mass="47831">MQRENNKVIPRVLKGKEAWKFVASLENRTMDIEIFKEAVIQVIRAVRNNGDEAVREYTMKYYGVDIPPDEFMVSREEVENAFAQVGEEEKRVIEKEIEIFKMFHGKQKPQDIVELSNYGKIRLRWVPIGRIGIHIPEYSDATYISTLIAHAVPAIIAGVDEIAVFTPPLENGEVNPLLLAAAKLLGIREVYRVGGPIAVAVMAYGTQSIQAVDKIFGTGDNYFMAAKQLVAQDTKIDMPSGPSESLIIADESSDLEKVILELISQAEHFDSTVILMTDSEDLANSVIDRLERFSVEINHPVVFDNIRNTYILVFDNIDDIVEAVNVVSPERVSVFTSKSEPIVEKIRNTGAIFINTPSAFGDYGIGMNQQLPSNGFARGFGALTVLDFMKSLYEIELNNNGIDDIKIIVERMASLEGFPLHAKAIREF</sequence>
<feature type="binding site" evidence="6">
    <location>
        <position position="421"/>
    </location>
    <ligand>
        <name>Zn(2+)</name>
        <dbReference type="ChEBI" id="CHEBI:29105"/>
    </ligand>
</feature>
<evidence type="ECO:0000256" key="4">
    <source>
        <dbReference type="ARBA" id="ARBA00023002"/>
    </source>
</evidence>
<dbReference type="SUPFAM" id="SSF53720">
    <property type="entry name" value="ALDH-like"/>
    <property type="match status" value="1"/>
</dbReference>
<dbReference type="EMBL" id="RCOS01000099">
    <property type="protein sequence ID" value="RSN74187.1"/>
    <property type="molecule type" value="Genomic_DNA"/>
</dbReference>
<proteinExistence type="inferred from homology"/>
<dbReference type="PIRSF" id="PIRSF000099">
    <property type="entry name" value="Histidinol_dh"/>
    <property type="match status" value="1"/>
</dbReference>
<dbReference type="EC" id="1.1.1.23" evidence="5"/>
<evidence type="ECO:0000256" key="7">
    <source>
        <dbReference type="RuleBase" id="RU004175"/>
    </source>
</evidence>
<dbReference type="PRINTS" id="PR00083">
    <property type="entry name" value="HOLDHDRGNASE"/>
</dbReference>
<dbReference type="NCBIfam" id="TIGR00069">
    <property type="entry name" value="hisD"/>
    <property type="match status" value="1"/>
</dbReference>
<dbReference type="Gene3D" id="1.20.5.1300">
    <property type="match status" value="1"/>
</dbReference>
<dbReference type="InterPro" id="IPR012131">
    <property type="entry name" value="Hstdl_DH"/>
</dbReference>
<keyword evidence="5" id="KW-0368">Histidine biosynthesis</keyword>
<keyword evidence="4 5" id="KW-0560">Oxidoreductase</keyword>
<reference evidence="9 11" key="2">
    <citation type="journal article" date="2019" name="Nat. Microbiol.">
        <title>Wide diversity of methane and short-chain alkane metabolisms in uncultured archaea.</title>
        <authorList>
            <person name="Borrel G."/>
            <person name="Adam P.S."/>
            <person name="McKay L.J."/>
            <person name="Chen L.X."/>
            <person name="Sierra-Garcia I.N."/>
            <person name="Sieber C.M."/>
            <person name="Letourneur Q."/>
            <person name="Ghozlane A."/>
            <person name="Andersen G.L."/>
            <person name="Li W.J."/>
            <person name="Hallam S.J."/>
            <person name="Muyzer G."/>
            <person name="de Oliveira V.M."/>
            <person name="Inskeep W.P."/>
            <person name="Banfield J.F."/>
            <person name="Gribaldo S."/>
        </authorList>
    </citation>
    <scope>NUCLEOTIDE SEQUENCE [LARGE SCALE GENOMIC DNA]</scope>
    <source>
        <strain evidence="9">NM4</strain>
    </source>
</reference>
<evidence type="ECO:0000256" key="5">
    <source>
        <dbReference type="PIRNR" id="PIRNR000099"/>
    </source>
</evidence>
<dbReference type="GO" id="GO:0051287">
    <property type="term" value="F:NAD binding"/>
    <property type="evidence" value="ECO:0007669"/>
    <property type="project" value="InterPro"/>
</dbReference>
<dbReference type="EMBL" id="RXII01000068">
    <property type="protein sequence ID" value="RZN61767.1"/>
    <property type="molecule type" value="Genomic_DNA"/>
</dbReference>
<dbReference type="InterPro" id="IPR016161">
    <property type="entry name" value="Ald_DH/histidinol_DH"/>
</dbReference>
<dbReference type="PANTHER" id="PTHR21256:SF2">
    <property type="entry name" value="HISTIDINE BIOSYNTHESIS TRIFUNCTIONAL PROTEIN"/>
    <property type="match status" value="1"/>
</dbReference>
<dbReference type="GO" id="GO:0004399">
    <property type="term" value="F:histidinol dehydrogenase activity"/>
    <property type="evidence" value="ECO:0007669"/>
    <property type="project" value="UniProtKB-UniRule"/>
</dbReference>
<comment type="caution">
    <text evidence="8">The sequence shown here is derived from an EMBL/GenBank/DDBJ whole genome shotgun (WGS) entry which is preliminary data.</text>
</comment>
<keyword evidence="5" id="KW-0028">Amino-acid biosynthesis</keyword>
<keyword evidence="2 6" id="KW-0479">Metal-binding</keyword>
<evidence type="ECO:0000256" key="3">
    <source>
        <dbReference type="ARBA" id="ARBA00022833"/>
    </source>
</evidence>
<comment type="function">
    <text evidence="5">Catalyzes the sequential NAD-dependent oxidations of L-histidinol to L-histidinaldehyde and then to L-histidine.</text>
</comment>
<comment type="cofactor">
    <cofactor evidence="6">
        <name>Zn(2+)</name>
        <dbReference type="ChEBI" id="CHEBI:29105"/>
    </cofactor>
    <text evidence="6">Binds 1 zinc ion per subunit.</text>
</comment>
<feature type="binding site" evidence="6">
    <location>
        <position position="265"/>
    </location>
    <ligand>
        <name>Zn(2+)</name>
        <dbReference type="ChEBI" id="CHEBI:29105"/>
    </ligand>
</feature>
<evidence type="ECO:0000256" key="1">
    <source>
        <dbReference type="ARBA" id="ARBA00010178"/>
    </source>
</evidence>
<dbReference type="GO" id="GO:0046872">
    <property type="term" value="F:metal ion binding"/>
    <property type="evidence" value="ECO:0007669"/>
    <property type="project" value="UniProtKB-KW"/>
</dbReference>
<reference evidence="8 10" key="1">
    <citation type="submission" date="2018-10" db="EMBL/GenBank/DDBJ databases">
        <title>Co-occurring genomic capacity for anaerobic methane metabolism and dissimilatory sulfite reduction discovered in the Korarchaeota.</title>
        <authorList>
            <person name="Mckay L.J."/>
            <person name="Dlakic M."/>
            <person name="Fields M.W."/>
            <person name="Delmont T.O."/>
            <person name="Eren A.M."/>
            <person name="Jay Z.J."/>
            <person name="Klingelsmith K.B."/>
            <person name="Rusch D.B."/>
            <person name="Inskeep W.P."/>
        </authorList>
    </citation>
    <scope>NUCLEOTIDE SEQUENCE [LARGE SCALE GENOMIC DNA]</scope>
    <source>
        <strain evidence="8 10">MDKW</strain>
    </source>
</reference>
<dbReference type="PANTHER" id="PTHR21256">
    <property type="entry name" value="HISTIDINOL DEHYDROGENASE HDH"/>
    <property type="match status" value="1"/>
</dbReference>
<feature type="binding site" evidence="6">
    <location>
        <position position="362"/>
    </location>
    <ligand>
        <name>Zn(2+)</name>
        <dbReference type="ChEBI" id="CHEBI:29105"/>
    </ligand>
</feature>
<dbReference type="OrthoDB" id="36308at2157"/>
<accession>A0A429GK56</accession>
<comment type="similarity">
    <text evidence="1 5 7">Belongs to the histidinol dehydrogenase family.</text>
</comment>